<name>A0A1D6E3M2_MAIZE</name>
<dbReference type="ExpressionAtlas" id="A0A1D6E3M2">
    <property type="expression patterns" value="baseline"/>
</dbReference>
<proteinExistence type="predicted"/>
<sequence>MSNSPCVRVARRHEAKRPRHSAFAQDCLVFETADGHRIFHAEAEIDSSNLPGTSNQPIPALQEPPGSTSIMSFPSALAASNRQRRRSRVRHMVADEPLSITLPLDKSYVDALKDAYPERSYYGGPEHICPYCHAVFWFQERVKNDSCLTQRKIVYNLCCKGGKVNLKPFERPPPLLVDLLRFDGGTRSRHFLRLIRSYNSLFVFTSLGLAPYFHSVGHSQNLPSYTHMTRNMRPRTG</sequence>
<evidence type="ECO:0000256" key="1">
    <source>
        <dbReference type="SAM" id="MobiDB-lite"/>
    </source>
</evidence>
<protein>
    <submittedName>
        <fullName evidence="2">Helicase</fullName>
    </submittedName>
</protein>
<keyword evidence="2" id="KW-0067">ATP-binding</keyword>
<accession>A0A1D6E3M2</accession>
<evidence type="ECO:0000313" key="2">
    <source>
        <dbReference type="EMBL" id="ONM15141.1"/>
    </source>
</evidence>
<keyword evidence="2" id="KW-0378">Hydrolase</keyword>
<organism evidence="2">
    <name type="scientific">Zea mays</name>
    <name type="common">Maize</name>
    <dbReference type="NCBI Taxonomy" id="4577"/>
    <lineage>
        <taxon>Eukaryota</taxon>
        <taxon>Viridiplantae</taxon>
        <taxon>Streptophyta</taxon>
        <taxon>Embryophyta</taxon>
        <taxon>Tracheophyta</taxon>
        <taxon>Spermatophyta</taxon>
        <taxon>Magnoliopsida</taxon>
        <taxon>Liliopsida</taxon>
        <taxon>Poales</taxon>
        <taxon>Poaceae</taxon>
        <taxon>PACMAD clade</taxon>
        <taxon>Panicoideae</taxon>
        <taxon>Andropogonodae</taxon>
        <taxon>Andropogoneae</taxon>
        <taxon>Tripsacinae</taxon>
        <taxon>Zea</taxon>
    </lineage>
</organism>
<feature type="compositionally biased region" description="Polar residues" evidence="1">
    <location>
        <begin position="46"/>
        <end position="57"/>
    </location>
</feature>
<keyword evidence="2" id="KW-0547">Nucleotide-binding</keyword>
<feature type="region of interest" description="Disordered" evidence="1">
    <location>
        <begin position="45"/>
        <end position="65"/>
    </location>
</feature>
<dbReference type="GO" id="GO:0004386">
    <property type="term" value="F:helicase activity"/>
    <property type="evidence" value="ECO:0007669"/>
    <property type="project" value="UniProtKB-KW"/>
</dbReference>
<keyword evidence="2" id="KW-0347">Helicase</keyword>
<dbReference type="EMBL" id="CM007648">
    <property type="protein sequence ID" value="ONM15141.1"/>
    <property type="molecule type" value="Genomic_DNA"/>
</dbReference>
<dbReference type="AlphaFoldDB" id="A0A1D6E3M2"/>
<gene>
    <name evidence="2" type="ORF">ZEAMMB73_Zm00001d002706</name>
</gene>
<reference evidence="2" key="1">
    <citation type="submission" date="2015-12" db="EMBL/GenBank/DDBJ databases">
        <title>Update maize B73 reference genome by single molecule sequencing technologies.</title>
        <authorList>
            <consortium name="Maize Genome Sequencing Project"/>
            <person name="Ware D."/>
        </authorList>
    </citation>
    <scope>NUCLEOTIDE SEQUENCE [LARGE SCALE GENOMIC DNA]</scope>
    <source>
        <tissue evidence="2">Seedling</tissue>
    </source>
</reference>